<protein>
    <submittedName>
        <fullName evidence="2">Uncharacterized protein</fullName>
    </submittedName>
</protein>
<dbReference type="Proteomes" id="UP000284842">
    <property type="component" value="Unassembled WGS sequence"/>
</dbReference>
<reference evidence="2 3" key="1">
    <citation type="journal article" date="2018" name="Evol. Lett.">
        <title>Horizontal gene cluster transfer increased hallucinogenic mushroom diversity.</title>
        <authorList>
            <person name="Reynolds H.T."/>
            <person name="Vijayakumar V."/>
            <person name="Gluck-Thaler E."/>
            <person name="Korotkin H.B."/>
            <person name="Matheny P.B."/>
            <person name="Slot J.C."/>
        </authorList>
    </citation>
    <scope>NUCLEOTIDE SEQUENCE [LARGE SCALE GENOMIC DNA]</scope>
    <source>
        <strain evidence="2 3">2629</strain>
    </source>
</reference>
<proteinExistence type="predicted"/>
<dbReference type="AlphaFoldDB" id="A0A409Y675"/>
<name>A0A409Y675_9AGAR</name>
<gene>
    <name evidence="2" type="ORF">CVT24_004027</name>
</gene>
<comment type="caution">
    <text evidence="2">The sequence shown here is derived from an EMBL/GenBank/DDBJ whole genome shotgun (WGS) entry which is preliminary data.</text>
</comment>
<keyword evidence="3" id="KW-1185">Reference proteome</keyword>
<evidence type="ECO:0000313" key="2">
    <source>
        <dbReference type="EMBL" id="PPQ98536.1"/>
    </source>
</evidence>
<dbReference type="OrthoDB" id="3229881at2759"/>
<evidence type="ECO:0000256" key="1">
    <source>
        <dbReference type="SAM" id="SignalP"/>
    </source>
</evidence>
<organism evidence="2 3">
    <name type="scientific">Panaeolus cyanescens</name>
    <dbReference type="NCBI Taxonomy" id="181874"/>
    <lineage>
        <taxon>Eukaryota</taxon>
        <taxon>Fungi</taxon>
        <taxon>Dikarya</taxon>
        <taxon>Basidiomycota</taxon>
        <taxon>Agaricomycotina</taxon>
        <taxon>Agaricomycetes</taxon>
        <taxon>Agaricomycetidae</taxon>
        <taxon>Agaricales</taxon>
        <taxon>Agaricineae</taxon>
        <taxon>Galeropsidaceae</taxon>
        <taxon>Panaeolus</taxon>
    </lineage>
</organism>
<evidence type="ECO:0000313" key="3">
    <source>
        <dbReference type="Proteomes" id="UP000284842"/>
    </source>
</evidence>
<accession>A0A409Y675</accession>
<keyword evidence="1" id="KW-0732">Signal</keyword>
<dbReference type="InParanoid" id="A0A409Y675"/>
<sequence>MFNLIAIIVFSLPFISAIPTWEGMYGRASMGSTVAGASVIEAMGPIAYDGHTRHLGPQDTETPGNMTILPNVKNPPSFYIYQDQLFLHVNTTTVYPVTIHNSTGTHELPMQLMLGRKHEGFLHGKWRWVGSMLQYELPKSKETINVYYRCLTMSGHFNVFMTPTPSPRPAGCQIMTLHSFAREEKISYYDK</sequence>
<feature type="chain" id="PRO_5019030734" evidence="1">
    <location>
        <begin position="18"/>
        <end position="191"/>
    </location>
</feature>
<dbReference type="EMBL" id="NHTK01001382">
    <property type="protein sequence ID" value="PPQ98536.1"/>
    <property type="molecule type" value="Genomic_DNA"/>
</dbReference>
<feature type="signal peptide" evidence="1">
    <location>
        <begin position="1"/>
        <end position="17"/>
    </location>
</feature>